<dbReference type="Gene3D" id="3.90.25.10">
    <property type="entry name" value="UDP-galactose 4-epimerase, domain 1"/>
    <property type="match status" value="1"/>
</dbReference>
<reference evidence="2" key="1">
    <citation type="submission" date="2020-11" db="EMBL/GenBank/DDBJ databases">
        <title>Nocardioides sp. nov., isolated from Soil of Cynanchum wilfordii Hemsley rhizosphere.</title>
        <authorList>
            <person name="Lee J.-S."/>
            <person name="Suh M.K."/>
            <person name="Kim J.-S."/>
        </authorList>
    </citation>
    <scope>NUCLEOTIDE SEQUENCE</scope>
    <source>
        <strain evidence="2">KCTC 19275</strain>
    </source>
</reference>
<dbReference type="SUPFAM" id="SSF51735">
    <property type="entry name" value="NAD(P)-binding Rossmann-fold domains"/>
    <property type="match status" value="1"/>
</dbReference>
<evidence type="ECO:0000313" key="2">
    <source>
        <dbReference type="EMBL" id="MBF4763037.1"/>
    </source>
</evidence>
<comment type="caution">
    <text evidence="2">The sequence shown here is derived from an EMBL/GenBank/DDBJ whole genome shotgun (WGS) entry which is preliminary data.</text>
</comment>
<organism evidence="2 3">
    <name type="scientific">Nocardioides islandensis</name>
    <dbReference type="NCBI Taxonomy" id="433663"/>
    <lineage>
        <taxon>Bacteria</taxon>
        <taxon>Bacillati</taxon>
        <taxon>Actinomycetota</taxon>
        <taxon>Actinomycetes</taxon>
        <taxon>Propionibacteriales</taxon>
        <taxon>Nocardioidaceae</taxon>
        <taxon>Nocardioides</taxon>
    </lineage>
</organism>
<accession>A0A930VAN1</accession>
<dbReference type="InterPro" id="IPR036291">
    <property type="entry name" value="NAD(P)-bd_dom_sf"/>
</dbReference>
<dbReference type="AlphaFoldDB" id="A0A930VAN1"/>
<dbReference type="Pfam" id="PF01370">
    <property type="entry name" value="Epimerase"/>
    <property type="match status" value="1"/>
</dbReference>
<proteinExistence type="predicted"/>
<evidence type="ECO:0000313" key="3">
    <source>
        <dbReference type="Proteomes" id="UP000640489"/>
    </source>
</evidence>
<evidence type="ECO:0000259" key="1">
    <source>
        <dbReference type="Pfam" id="PF01370"/>
    </source>
</evidence>
<keyword evidence="3" id="KW-1185">Reference proteome</keyword>
<dbReference type="InterPro" id="IPR001509">
    <property type="entry name" value="Epimerase_deHydtase"/>
</dbReference>
<protein>
    <submittedName>
        <fullName evidence="2">NAD-dependent epimerase/dehydratase family protein</fullName>
    </submittedName>
</protein>
<gene>
    <name evidence="2" type="ORF">ISU07_07845</name>
</gene>
<dbReference type="EMBL" id="JADKPN010000003">
    <property type="protein sequence ID" value="MBF4763037.1"/>
    <property type="molecule type" value="Genomic_DNA"/>
</dbReference>
<feature type="domain" description="NAD-dependent epimerase/dehydratase" evidence="1">
    <location>
        <begin position="59"/>
        <end position="217"/>
    </location>
</feature>
<name>A0A930VAN1_9ACTN</name>
<dbReference type="Proteomes" id="UP000640489">
    <property type="component" value="Unassembled WGS sequence"/>
</dbReference>
<dbReference type="Gene3D" id="3.40.50.720">
    <property type="entry name" value="NAD(P)-binding Rossmann-like Domain"/>
    <property type="match status" value="1"/>
</dbReference>
<dbReference type="RefSeq" id="WP_194706225.1">
    <property type="nucleotide sequence ID" value="NZ_JADKPN010000003.1"/>
</dbReference>
<sequence length="310" mass="33582">MISWVVGAGGLLGGCVARALERDSPLWAPAAPIAWSDPGQAVDQLRGGAQELLAVAGDRPWQVAWCAGAGVTASGRDHLDRELQYLDALLDGLRGPRPGTFFLASSAGALYAGAQAPPFDEHTPVAPISEYGWVKVEMESRTRTWAAETGGRVVVGRIANLYGPGQGLEKPQGLISQIIRAHLLRTPISIYVPLDTMRDYLYAPDCGELVRDVLRRLHEEDLPAGTVVTKILASHQHLTVGRILAELRRMFKRSPQVVLGSSPQAALQARDLRLRSRVWPELDRRQLTPLGVGALATTAHLRAVQRAGRL</sequence>